<evidence type="ECO:0000259" key="3">
    <source>
        <dbReference type="Pfam" id="PF20041"/>
    </source>
</evidence>
<evidence type="ECO:0000313" key="5">
    <source>
        <dbReference type="Proteomes" id="UP000642920"/>
    </source>
</evidence>
<feature type="domain" description="Ig-like" evidence="2">
    <location>
        <begin position="554"/>
        <end position="644"/>
    </location>
</feature>
<feature type="domain" description="DUF6443" evidence="3">
    <location>
        <begin position="890"/>
        <end position="1035"/>
    </location>
</feature>
<name>A0A937AB68_9BACT</name>
<dbReference type="Gene3D" id="2.180.10.10">
    <property type="entry name" value="RHS repeat-associated core"/>
    <property type="match status" value="3"/>
</dbReference>
<reference evidence="4" key="1">
    <citation type="submission" date="2021-01" db="EMBL/GenBank/DDBJ databases">
        <title>Marivirga sp. nov., isolated from intertidal surface sediments.</title>
        <authorList>
            <person name="Zhang M."/>
        </authorList>
    </citation>
    <scope>NUCLEOTIDE SEQUENCE</scope>
    <source>
        <strain evidence="4">SM1354</strain>
    </source>
</reference>
<evidence type="ECO:0008006" key="6">
    <source>
        <dbReference type="Google" id="ProtNLM"/>
    </source>
</evidence>
<sequence length="2822" mass="311823">MKKDISLNYVVRVFFTVVFLSPAIGSAQQINGEQEALEGQVENYTYTGTLPQARTKWIVNGSGSQIIQEINRTEVQVQWGTSGTADIGIYQYGYHELLGVYGWLEIERLYVNVLKTVPTPPKPIIVSSNSCGDQIISKSSTPPAGISWYWRKELIVPVFELFDYPATSNLTVDETGTYYLFAYESATNRWSTGYSSINVQVSHITPGSISGSQTICKGDVLESIVSKVNASDDYEPINYLWKWRDYGSSTWTVAPGVNNQSNYSPSQFIGSKQFIRTVSNAVCGELTSNPVTITVNEKPSAPSISKDLKKSRCGAGTLRMSPTASSNSTGLRWYYNDDDAQHFSIAQYLDVNLSNSKKSVTYYVSSYNSSTNCESGKIAYNVLMNDIPAEPSVSSSSRCGSGLVNFSASPGANGDIVKWYNYDDSSSPLFEGTSFSPNLTQSRSYYVSTYNSTTGCESSRKRIQATINAVPAKPVMSDVFSCGAGDQTVELAPSSGADMLRFYSSMTDNTYNYQRTSLSKPITQNENFFVTNFNSSTGCESEKTSFSTIINPLPAQPNVTDGEACANESAYLNAGLVLPTSANSSDYEIIWYNALEGGSIVDNTNSSTYEHSLSYSKDYFVTVRNKLTGCESYPRKKVRAIVHPSVAAPVVEDVALCASAYDIPVLSPGVGGDIVKWYSSNSKSDLLYTNNKFPDPITSSRTLFVSTYNTTTECESNLVPYAITLNEVPVVDAGETLVIYEFEGNTSLMGSGESPANGTFSHTYIGNNNFDATQSGPGTFTVTYSYSNGVCDANDTKQITVLNNPEIVINGTNDIVWGEGRTLSAPSGFASYQWYKDNEAIAAATSNEFLVEEPGAYHLVVTADSEKSFTLAPAEIINAASQQNENFVQTIIYKAPRKVGEAVRSIEEVNESFTYYDGLGRPVQELSTQASPSKNDLIKPIEYDDFGRVEKEYLPYTASKKDGVFDARALNDENNLYESSSQYQFYAGTEAVSETTKPFSKVDYEASPLNRPIAQYAPGEAWAKDVGNKPLTTQYLFNGEEDALDIQLFEGSPALYGYNTKATLNKTLVTDENGNQSATYTDAFGKTILKRNYIAGETADTYYVYDELDNLVAVLPPELMDRMIVTSGAIPTQLITDFAFQYKYDDRNRMVEKKVPGADWVHMVYDDRDRLVLTQDANQRLNDEWLFTKYDALNRPVATGKFKSALPREEIEELVSNFYESQLNWTGSSNIDFSEGKVIKTSGSNSWGNAGAHQVDFFKAGENAKVSILAGKGVHHRAFGLSHSHTSYNFNGIAYNILLRSNSELEIYENGISRGTFGDYLPEDVLSIERIGTTLNYYKNDILLHSTSATSGPLTLEGAIVQTGDQLQFFDHIPYEQLGGAYLDYTNNSFPQNIKSIDLLTATYYDNYDFFHGEQTDYQFEHNELNKSYNSNVRGQVTGSITRVLRDEEQWLRSINYYDDKYRLIQSLTDNHTGGIDRISNKYDFVGNILSSKTQQVRPAPIVYINQVNAKSLLNGFVSTGAGWDSHVATLNQLSASSNGFITTIYENVTARFFFGFTADPMISQHQDITYKSYVNNGNLYAYYGGKNNYVTNLNIGDTISLTRTDGIVNLELNSEIVYSWTNASSIPLHMIGFIYGGNSLNNISTNLQIPESREAPYNIYWNSFKDMNYKDGILSKVGNGWDTNASSYNILAPGKSGYFEFVANEGDINGTVGLSDKDMGLGQDLIDFAFRLKPDGQLAIIENGTEVQSIGTYQAGDKFRISRNGKTVYYEKNDNWLYTSAETADSKLLVDLAVLSAASSLSALKTSFFIYPPKKEQYTITENFTYDHADRLMEVTHAIEQNPLWSEGRNIVIDNHGEISLRDTNVSGEVISDVVLHDDEDGYIFYEVEDINNAKHIGFNIPGTSNKYYMQFSGKHRLVVVRKNGLARASFSYKEGDRLKILKRGEDFIFIQNGDVKTILRDLASNDVNVFVELNGPESRVSKLQYAKEQLMVSNEYNELGQLIKKNLHLDSPPGGASGAGDFTQSVDYRYNIRGWLTRINKADLSPDGAEQPDLFGMEMGYTDNLSLTGADAQYNGNIAAIKWASKRNITGDVTNPTKQSAYGYNYDALNRITNANFFEGANHNQNQKYQLEIPSNGYDMNGNIMFLKRNDESASAMDQLEYSYAGNQLTAVYDASENEAGFKDGHTGSDDYTYDGNGNMTQDLNKGITEITYNHLNLPAKVTFENGDYINYIYDASGIKLRQEVFKENSLEKSTDYLGAMIFQNDSLQFIQTSEGRLVPRAVEHSEGFEYQYHLKDHLGNVRTTFAVRDNDFNTSFEQYNPYFDNYDQIAIETTVQSRTGAKANKLVSFGEAADRIGITKTFLVSEGDRVNASVYAKYVDKSSSGEEFNSAPIVNALAAMLSGGVLGGENAISTAGVENGLAGLAASGTTDDAYPEAYFNYILFDKSLNFVDAGFKQVKVSDDGTGSAEHELLEFESITIPQDGYIMIFVSNESEELTEVYFDDLMINHHKTELIQADDYYPFGLTFNTYKKAYGKKNFMNTFQDQEYEQETGWVKFKWRNHQPEIGRFFNVDPLAEDYYYNSPYAFSENKVVAHIELEGLESADIKTTINDTQFLSGKIDKDTYVSRRNAGGYGALAGAAIVFGAPYVASTAKALFSSLVGQAGTTGAIMSGAIEATSNPNATTESIATSTASGFVGGMVIGATPSGNFWKDFAGGIVAGAAEETTKQLVEVSTGQRDNIATDEIVKAASTSGAFNATGGLILNATGLSNPNSTKQVVAKKTGEFVWGMLQNESNNALKRKEESNNNTDNNCDEEECN</sequence>
<dbReference type="Proteomes" id="UP000642920">
    <property type="component" value="Unassembled WGS sequence"/>
</dbReference>
<dbReference type="PANTHER" id="PTHR32305:SF15">
    <property type="entry name" value="PROTEIN RHSA-RELATED"/>
    <property type="match status" value="1"/>
</dbReference>
<dbReference type="InterPro" id="IPR044023">
    <property type="entry name" value="Ig_7"/>
</dbReference>
<accession>A0A937AB68</accession>
<feature type="domain" description="Ig-like" evidence="2">
    <location>
        <begin position="388"/>
        <end position="468"/>
    </location>
</feature>
<feature type="region of interest" description="Disordered" evidence="1">
    <location>
        <begin position="2800"/>
        <end position="2822"/>
    </location>
</feature>
<dbReference type="Pfam" id="PF20041">
    <property type="entry name" value="DUF6443"/>
    <property type="match status" value="1"/>
</dbReference>
<dbReference type="PANTHER" id="PTHR32305">
    <property type="match status" value="1"/>
</dbReference>
<dbReference type="RefSeq" id="WP_201920639.1">
    <property type="nucleotide sequence ID" value="NZ_JAERQG010000002.1"/>
</dbReference>
<comment type="caution">
    <text evidence="4">The sequence shown here is derived from an EMBL/GenBank/DDBJ whole genome shotgun (WGS) entry which is preliminary data.</text>
</comment>
<dbReference type="InterPro" id="IPR050708">
    <property type="entry name" value="T6SS_VgrG/RHS"/>
</dbReference>
<evidence type="ECO:0000256" key="1">
    <source>
        <dbReference type="SAM" id="MobiDB-lite"/>
    </source>
</evidence>
<dbReference type="InterPro" id="IPR022385">
    <property type="entry name" value="Rhs_assc_core"/>
</dbReference>
<dbReference type="NCBIfam" id="TIGR03696">
    <property type="entry name" value="Rhs_assc_core"/>
    <property type="match status" value="1"/>
</dbReference>
<evidence type="ECO:0000313" key="4">
    <source>
        <dbReference type="EMBL" id="MBL0765630.1"/>
    </source>
</evidence>
<gene>
    <name evidence="4" type="ORF">JKP34_10225</name>
</gene>
<dbReference type="InterPro" id="IPR045619">
    <property type="entry name" value="DUF6443"/>
</dbReference>
<dbReference type="Pfam" id="PF19081">
    <property type="entry name" value="Ig_7"/>
    <property type="match status" value="2"/>
</dbReference>
<proteinExistence type="predicted"/>
<dbReference type="EMBL" id="JAERQG010000002">
    <property type="protein sequence ID" value="MBL0765630.1"/>
    <property type="molecule type" value="Genomic_DNA"/>
</dbReference>
<organism evidence="4 5">
    <name type="scientific">Marivirga atlantica</name>
    <dbReference type="NCBI Taxonomy" id="1548457"/>
    <lineage>
        <taxon>Bacteria</taxon>
        <taxon>Pseudomonadati</taxon>
        <taxon>Bacteroidota</taxon>
        <taxon>Cytophagia</taxon>
        <taxon>Cytophagales</taxon>
        <taxon>Marivirgaceae</taxon>
        <taxon>Marivirga</taxon>
    </lineage>
</organism>
<protein>
    <recommendedName>
        <fullName evidence="6">RHS repeat-associated core domain-containing protein</fullName>
    </recommendedName>
</protein>
<evidence type="ECO:0000259" key="2">
    <source>
        <dbReference type="Pfam" id="PF19081"/>
    </source>
</evidence>
<keyword evidence="5" id="KW-1185">Reference proteome</keyword>